<accession>A0A3M6T8C2</accession>
<protein>
    <submittedName>
        <fullName evidence="2">Uncharacterized protein</fullName>
    </submittedName>
</protein>
<evidence type="ECO:0000313" key="2">
    <source>
        <dbReference type="EMBL" id="RMX37665.1"/>
    </source>
</evidence>
<proteinExistence type="predicted"/>
<organism evidence="2 3">
    <name type="scientific">Pocillopora damicornis</name>
    <name type="common">Cauliflower coral</name>
    <name type="synonym">Millepora damicornis</name>
    <dbReference type="NCBI Taxonomy" id="46731"/>
    <lineage>
        <taxon>Eukaryota</taxon>
        <taxon>Metazoa</taxon>
        <taxon>Cnidaria</taxon>
        <taxon>Anthozoa</taxon>
        <taxon>Hexacorallia</taxon>
        <taxon>Scleractinia</taxon>
        <taxon>Astrocoeniina</taxon>
        <taxon>Pocilloporidae</taxon>
        <taxon>Pocillopora</taxon>
    </lineage>
</organism>
<dbReference type="EMBL" id="RCHS01004089">
    <property type="protein sequence ID" value="RMX37665.1"/>
    <property type="molecule type" value="Genomic_DNA"/>
</dbReference>
<evidence type="ECO:0000256" key="1">
    <source>
        <dbReference type="SAM" id="SignalP"/>
    </source>
</evidence>
<name>A0A3M6T8C2_POCDA</name>
<keyword evidence="3" id="KW-1185">Reference proteome</keyword>
<reference evidence="2 3" key="1">
    <citation type="journal article" date="2018" name="Sci. Rep.">
        <title>Comparative analysis of the Pocillopora damicornis genome highlights role of immune system in coral evolution.</title>
        <authorList>
            <person name="Cunning R."/>
            <person name="Bay R.A."/>
            <person name="Gillette P."/>
            <person name="Baker A.C."/>
            <person name="Traylor-Knowles N."/>
        </authorList>
    </citation>
    <scope>NUCLEOTIDE SEQUENCE [LARGE SCALE GENOMIC DNA]</scope>
    <source>
        <strain evidence="2">RSMAS</strain>
        <tissue evidence="2">Whole animal</tissue>
    </source>
</reference>
<feature type="signal peptide" evidence="1">
    <location>
        <begin position="1"/>
        <end position="17"/>
    </location>
</feature>
<gene>
    <name evidence="2" type="ORF">pdam_00004324</name>
</gene>
<evidence type="ECO:0000313" key="3">
    <source>
        <dbReference type="Proteomes" id="UP000275408"/>
    </source>
</evidence>
<dbReference type="AlphaFoldDB" id="A0A3M6T8C2"/>
<dbReference type="Proteomes" id="UP000275408">
    <property type="component" value="Unassembled WGS sequence"/>
</dbReference>
<comment type="caution">
    <text evidence="2">The sequence shown here is derived from an EMBL/GenBank/DDBJ whole genome shotgun (WGS) entry which is preliminary data.</text>
</comment>
<sequence>MAYLKMIFGSLAFAVIGDMIAMKYYPQNGSALAWSLAQARGSLSKLRNTTHRFAEVFCNKPDECKLAIDQFFEVVSDIPQDLVEAFVKFLEKYSNGQESDRAQDGGTVQKNPDVAKKGAVDFTKETAEVKGNLAKAESIINSLTFASYDENNLCDLKEGIPENEYDVTVDEIADLTGMPGKLKKTIKRARNFTGGNILAVNKLGFKADDGSLVFGRVAVIRRGKVLDMAYSLHSVEYELISKQGNAENLKKFSESLDNENDDEAKGNPKKGISMDLRSDFMAFFHKQAIDGFVKHCDYVLKTMNHGEDVVRALGVDKNGGTTGEEKKNE</sequence>
<keyword evidence="1" id="KW-0732">Signal</keyword>
<feature type="chain" id="PRO_5018007491" evidence="1">
    <location>
        <begin position="18"/>
        <end position="329"/>
    </location>
</feature>